<evidence type="ECO:0000256" key="1">
    <source>
        <dbReference type="SAM" id="Phobius"/>
    </source>
</evidence>
<reference evidence="3" key="1">
    <citation type="journal article" date="2020" name="Cell">
        <title>Large-Scale Comparative Analyses of Tick Genomes Elucidate Their Genetic Diversity and Vector Capacities.</title>
        <authorList>
            <consortium name="Tick Genome and Microbiome Consortium (TIGMIC)"/>
            <person name="Jia N."/>
            <person name="Wang J."/>
            <person name="Shi W."/>
            <person name="Du L."/>
            <person name="Sun Y."/>
            <person name="Zhan W."/>
            <person name="Jiang J.F."/>
            <person name="Wang Q."/>
            <person name="Zhang B."/>
            <person name="Ji P."/>
            <person name="Bell-Sakyi L."/>
            <person name="Cui X.M."/>
            <person name="Yuan T.T."/>
            <person name="Jiang B.G."/>
            <person name="Yang W.F."/>
            <person name="Lam T.T."/>
            <person name="Chang Q.C."/>
            <person name="Ding S.J."/>
            <person name="Wang X.J."/>
            <person name="Zhu J.G."/>
            <person name="Ruan X.D."/>
            <person name="Zhao L."/>
            <person name="Wei J.T."/>
            <person name="Ye R.Z."/>
            <person name="Que T.C."/>
            <person name="Du C.H."/>
            <person name="Zhou Y.H."/>
            <person name="Cheng J.X."/>
            <person name="Dai P.F."/>
            <person name="Guo W.B."/>
            <person name="Han X.H."/>
            <person name="Huang E.J."/>
            <person name="Li L.F."/>
            <person name="Wei W."/>
            <person name="Gao Y.C."/>
            <person name="Liu J.Z."/>
            <person name="Shao H.Z."/>
            <person name="Wang X."/>
            <person name="Wang C.C."/>
            <person name="Yang T.C."/>
            <person name="Huo Q.B."/>
            <person name="Li W."/>
            <person name="Chen H.Y."/>
            <person name="Chen S.E."/>
            <person name="Zhou L.G."/>
            <person name="Ni X.B."/>
            <person name="Tian J.H."/>
            <person name="Sheng Y."/>
            <person name="Liu T."/>
            <person name="Pan Y.S."/>
            <person name="Xia L.Y."/>
            <person name="Li J."/>
            <person name="Zhao F."/>
            <person name="Cao W.C."/>
        </authorList>
    </citation>
    <scope>NUCLEOTIDE SEQUENCE</scope>
    <source>
        <strain evidence="3">Rsan-2018</strain>
    </source>
</reference>
<protein>
    <recommendedName>
        <fullName evidence="2">CRAL-TRIO domain-containing protein</fullName>
    </recommendedName>
</protein>
<dbReference type="GO" id="GO:0016020">
    <property type="term" value="C:membrane"/>
    <property type="evidence" value="ECO:0007669"/>
    <property type="project" value="TreeGrafter"/>
</dbReference>
<feature type="domain" description="CRAL-TRIO" evidence="2">
    <location>
        <begin position="70"/>
        <end position="232"/>
    </location>
</feature>
<dbReference type="Proteomes" id="UP000821837">
    <property type="component" value="Unassembled WGS sequence"/>
</dbReference>
<dbReference type="Pfam" id="PF00650">
    <property type="entry name" value="CRAL_TRIO"/>
    <property type="match status" value="1"/>
</dbReference>
<organism evidence="3 4">
    <name type="scientific">Rhipicephalus sanguineus</name>
    <name type="common">Brown dog tick</name>
    <name type="synonym">Ixodes sanguineus</name>
    <dbReference type="NCBI Taxonomy" id="34632"/>
    <lineage>
        <taxon>Eukaryota</taxon>
        <taxon>Metazoa</taxon>
        <taxon>Ecdysozoa</taxon>
        <taxon>Arthropoda</taxon>
        <taxon>Chelicerata</taxon>
        <taxon>Arachnida</taxon>
        <taxon>Acari</taxon>
        <taxon>Parasitiformes</taxon>
        <taxon>Ixodida</taxon>
        <taxon>Ixodoidea</taxon>
        <taxon>Ixodidae</taxon>
        <taxon>Rhipicephalinae</taxon>
        <taxon>Rhipicephalus</taxon>
        <taxon>Rhipicephalus</taxon>
    </lineage>
</organism>
<name>A0A9D4Q6F5_RHISA</name>
<dbReference type="SUPFAM" id="SSF52087">
    <property type="entry name" value="CRAL/TRIO domain"/>
    <property type="match status" value="1"/>
</dbReference>
<dbReference type="PANTHER" id="PTHR10174:SF130">
    <property type="entry name" value="ALPHA-TOCOPHEROL TRANSFER PROTEIN-LIKE"/>
    <property type="match status" value="1"/>
</dbReference>
<dbReference type="CDD" id="cd00170">
    <property type="entry name" value="SEC14"/>
    <property type="match status" value="1"/>
</dbReference>
<dbReference type="Gene3D" id="1.20.5.1200">
    <property type="entry name" value="Alpha-tocopherol transfer"/>
    <property type="match status" value="1"/>
</dbReference>
<accession>A0A9D4Q6F5</accession>
<dbReference type="Gene3D" id="1.10.8.20">
    <property type="entry name" value="N-terminal domain of phosphatidylinositol transfer protein sec14p"/>
    <property type="match status" value="1"/>
</dbReference>
<dbReference type="PROSITE" id="PS50191">
    <property type="entry name" value="CRAL_TRIO"/>
    <property type="match status" value="1"/>
</dbReference>
<evidence type="ECO:0000313" key="4">
    <source>
        <dbReference type="Proteomes" id="UP000821837"/>
    </source>
</evidence>
<evidence type="ECO:0000313" key="3">
    <source>
        <dbReference type="EMBL" id="KAH7968914.1"/>
    </source>
</evidence>
<dbReference type="SMART" id="SM01100">
    <property type="entry name" value="CRAL_TRIO_N"/>
    <property type="match status" value="1"/>
</dbReference>
<dbReference type="AlphaFoldDB" id="A0A9D4Q6F5"/>
<dbReference type="VEuPathDB" id="VectorBase:RSAN_055528"/>
<sequence length="279" mass="32399">MKQTALNKLRQLISDEPSLHCPMDDAFLVKFLRARKYDTQAAFKNVRKYFKVRKDRPEMFSDLTLRRILFDTVCRKHRLATVSRHKDPMGRVAVLLKIGSWNTEMCSLNDFFRVSLVLVEHILLLEDTQVRGIVAVIDLKGLNIYHVAHYTPSVIRTTINLAQECMPLRLKGIYFINSPPIFAFFFAIIKTFLKAKLLKRTRLFGYDLKELQQLVPDDVIPEENGGTNESYDFDQLKRELEGEESFFQKLGSYGYRDTPTNTEPDSNGLLNDDILLRKD</sequence>
<dbReference type="Gene3D" id="3.40.525.10">
    <property type="entry name" value="CRAL-TRIO lipid binding domain"/>
    <property type="match status" value="1"/>
</dbReference>
<evidence type="ECO:0000259" key="2">
    <source>
        <dbReference type="PROSITE" id="PS50191"/>
    </source>
</evidence>
<dbReference type="GO" id="GO:1902936">
    <property type="term" value="F:phosphatidylinositol bisphosphate binding"/>
    <property type="evidence" value="ECO:0007669"/>
    <property type="project" value="TreeGrafter"/>
</dbReference>
<reference evidence="3" key="2">
    <citation type="submission" date="2021-09" db="EMBL/GenBank/DDBJ databases">
        <authorList>
            <person name="Jia N."/>
            <person name="Wang J."/>
            <person name="Shi W."/>
            <person name="Du L."/>
            <person name="Sun Y."/>
            <person name="Zhan W."/>
            <person name="Jiang J."/>
            <person name="Wang Q."/>
            <person name="Zhang B."/>
            <person name="Ji P."/>
            <person name="Sakyi L.B."/>
            <person name="Cui X."/>
            <person name="Yuan T."/>
            <person name="Jiang B."/>
            <person name="Yang W."/>
            <person name="Lam T.T.-Y."/>
            <person name="Chang Q."/>
            <person name="Ding S."/>
            <person name="Wang X."/>
            <person name="Zhu J."/>
            <person name="Ruan X."/>
            <person name="Zhao L."/>
            <person name="Wei J."/>
            <person name="Que T."/>
            <person name="Du C."/>
            <person name="Cheng J."/>
            <person name="Dai P."/>
            <person name="Han X."/>
            <person name="Huang E."/>
            <person name="Gao Y."/>
            <person name="Liu J."/>
            <person name="Shao H."/>
            <person name="Ye R."/>
            <person name="Li L."/>
            <person name="Wei W."/>
            <person name="Wang X."/>
            <person name="Wang C."/>
            <person name="Huo Q."/>
            <person name="Li W."/>
            <person name="Guo W."/>
            <person name="Chen H."/>
            <person name="Chen S."/>
            <person name="Zhou L."/>
            <person name="Zhou L."/>
            <person name="Ni X."/>
            <person name="Tian J."/>
            <person name="Zhou Y."/>
            <person name="Sheng Y."/>
            <person name="Liu T."/>
            <person name="Pan Y."/>
            <person name="Xia L."/>
            <person name="Li J."/>
            <person name="Zhao F."/>
            <person name="Cao W."/>
        </authorList>
    </citation>
    <scope>NUCLEOTIDE SEQUENCE</scope>
    <source>
        <strain evidence="3">Rsan-2018</strain>
        <tissue evidence="3">Larvae</tissue>
    </source>
</reference>
<dbReference type="InterPro" id="IPR011074">
    <property type="entry name" value="CRAL/TRIO_N_dom"/>
</dbReference>
<comment type="caution">
    <text evidence="3">The sequence shown here is derived from an EMBL/GenBank/DDBJ whole genome shotgun (WGS) entry which is preliminary data.</text>
</comment>
<keyword evidence="1" id="KW-0812">Transmembrane</keyword>
<proteinExistence type="predicted"/>
<feature type="transmembrane region" description="Helical" evidence="1">
    <location>
        <begin position="173"/>
        <end position="193"/>
    </location>
</feature>
<dbReference type="InterPro" id="IPR001251">
    <property type="entry name" value="CRAL-TRIO_dom"/>
</dbReference>
<dbReference type="SUPFAM" id="SSF46938">
    <property type="entry name" value="CRAL/TRIO N-terminal domain"/>
    <property type="match status" value="1"/>
</dbReference>
<dbReference type="OrthoDB" id="6492337at2759"/>
<keyword evidence="4" id="KW-1185">Reference proteome</keyword>
<dbReference type="SMART" id="SM00516">
    <property type="entry name" value="SEC14"/>
    <property type="match status" value="1"/>
</dbReference>
<gene>
    <name evidence="3" type="ORF">HPB52_012620</name>
</gene>
<dbReference type="InterPro" id="IPR036273">
    <property type="entry name" value="CRAL/TRIO_N_dom_sf"/>
</dbReference>
<dbReference type="Pfam" id="PF03765">
    <property type="entry name" value="CRAL_TRIO_N"/>
    <property type="match status" value="1"/>
</dbReference>
<dbReference type="PRINTS" id="PR00180">
    <property type="entry name" value="CRETINALDHBP"/>
</dbReference>
<keyword evidence="1" id="KW-1133">Transmembrane helix</keyword>
<dbReference type="EMBL" id="JABSTV010001248">
    <property type="protein sequence ID" value="KAH7968914.1"/>
    <property type="molecule type" value="Genomic_DNA"/>
</dbReference>
<keyword evidence="1" id="KW-0472">Membrane</keyword>
<dbReference type="InterPro" id="IPR036865">
    <property type="entry name" value="CRAL-TRIO_dom_sf"/>
</dbReference>
<dbReference type="PANTHER" id="PTHR10174">
    <property type="entry name" value="ALPHA-TOCOPHEROL TRANSFER PROTEIN-RELATED"/>
    <property type="match status" value="1"/>
</dbReference>